<dbReference type="KEGG" id="bfu:BCIN_01g05000"/>
<dbReference type="VEuPathDB" id="FungiDB:Bcin01g05000"/>
<name>A0A384J5G3_BOTFB</name>
<dbReference type="OrthoDB" id="3495073at2759"/>
<dbReference type="EMBL" id="CP009805">
    <property type="protein sequence ID" value="ATZ45778.1"/>
    <property type="molecule type" value="Genomic_DNA"/>
</dbReference>
<evidence type="ECO:0000313" key="1">
    <source>
        <dbReference type="EMBL" id="ATZ45778.1"/>
    </source>
</evidence>
<reference evidence="1 2" key="1">
    <citation type="journal article" date="2011" name="PLoS Genet.">
        <title>Genomic analysis of the necrotrophic fungal pathogens Sclerotinia sclerotiorum and Botrytis cinerea.</title>
        <authorList>
            <person name="Amselem J."/>
            <person name="Cuomo C.A."/>
            <person name="van Kan J.A."/>
            <person name="Viaud M."/>
            <person name="Benito E.P."/>
            <person name="Couloux A."/>
            <person name="Coutinho P.M."/>
            <person name="de Vries R.P."/>
            <person name="Dyer P.S."/>
            <person name="Fillinger S."/>
            <person name="Fournier E."/>
            <person name="Gout L."/>
            <person name="Hahn M."/>
            <person name="Kohn L."/>
            <person name="Lapalu N."/>
            <person name="Plummer K.M."/>
            <person name="Pradier J.M."/>
            <person name="Quevillon E."/>
            <person name="Sharon A."/>
            <person name="Simon A."/>
            <person name="ten Have A."/>
            <person name="Tudzynski B."/>
            <person name="Tudzynski P."/>
            <person name="Wincker P."/>
            <person name="Andrew M."/>
            <person name="Anthouard V."/>
            <person name="Beever R.E."/>
            <person name="Beffa R."/>
            <person name="Benoit I."/>
            <person name="Bouzid O."/>
            <person name="Brault B."/>
            <person name="Chen Z."/>
            <person name="Choquer M."/>
            <person name="Collemare J."/>
            <person name="Cotton P."/>
            <person name="Danchin E.G."/>
            <person name="Da Silva C."/>
            <person name="Gautier A."/>
            <person name="Giraud C."/>
            <person name="Giraud T."/>
            <person name="Gonzalez C."/>
            <person name="Grossetete S."/>
            <person name="Guldener U."/>
            <person name="Henrissat B."/>
            <person name="Howlett B.J."/>
            <person name="Kodira C."/>
            <person name="Kretschmer M."/>
            <person name="Lappartient A."/>
            <person name="Leroch M."/>
            <person name="Levis C."/>
            <person name="Mauceli E."/>
            <person name="Neuveglise C."/>
            <person name="Oeser B."/>
            <person name="Pearson M."/>
            <person name="Poulain J."/>
            <person name="Poussereau N."/>
            <person name="Quesneville H."/>
            <person name="Rascle C."/>
            <person name="Schumacher J."/>
            <person name="Segurens B."/>
            <person name="Sexton A."/>
            <person name="Silva E."/>
            <person name="Sirven C."/>
            <person name="Soanes D.M."/>
            <person name="Talbot N.J."/>
            <person name="Templeton M."/>
            <person name="Yandava C."/>
            <person name="Yarden O."/>
            <person name="Zeng Q."/>
            <person name="Rollins J.A."/>
            <person name="Lebrun M.H."/>
            <person name="Dickman M."/>
        </authorList>
    </citation>
    <scope>NUCLEOTIDE SEQUENCE [LARGE SCALE GENOMIC DNA]</scope>
    <source>
        <strain evidence="1 2">B05.10</strain>
    </source>
</reference>
<sequence length="149" mass="17204">MTMVVVRFTRLPTPPLTVNTSNARDYDPWYEAIQIEDCPPATKTWTVLSTHIVSSIHNHYRHYKYWNYKICKMEIMWKLGRGQNAPQVLYEYAVNDEYLVLHGGQHERIVTALRLQNRASGDYMSVTYQAGSSSQGQVGLVSFMELEKA</sequence>
<proteinExistence type="predicted"/>
<dbReference type="Proteomes" id="UP000001798">
    <property type="component" value="Chromosome 1"/>
</dbReference>
<reference evidence="1 2" key="3">
    <citation type="journal article" date="2017" name="Mol. Plant Pathol.">
        <title>A gapless genome sequence of the fungus Botrytis cinerea.</title>
        <authorList>
            <person name="Van Kan J.A."/>
            <person name="Stassen J.H."/>
            <person name="Mosbach A."/>
            <person name="Van Der Lee T.A."/>
            <person name="Faino L."/>
            <person name="Farmer A.D."/>
            <person name="Papasotiriou D.G."/>
            <person name="Zhou S."/>
            <person name="Seidl M.F."/>
            <person name="Cottam E."/>
            <person name="Edel D."/>
            <person name="Hahn M."/>
            <person name="Schwartz D.C."/>
            <person name="Dietrich R.A."/>
            <person name="Widdison S."/>
            <person name="Scalliet G."/>
        </authorList>
    </citation>
    <scope>NUCLEOTIDE SEQUENCE [LARGE SCALE GENOMIC DNA]</scope>
    <source>
        <strain evidence="1 2">B05.10</strain>
    </source>
</reference>
<reference evidence="1 2" key="2">
    <citation type="journal article" date="2012" name="Eukaryot. Cell">
        <title>Genome update of Botrytis cinerea strains B05.10 and T4.</title>
        <authorList>
            <person name="Staats M."/>
            <person name="van Kan J.A."/>
        </authorList>
    </citation>
    <scope>NUCLEOTIDE SEQUENCE [LARGE SCALE GENOMIC DNA]</scope>
    <source>
        <strain evidence="1 2">B05.10</strain>
    </source>
</reference>
<gene>
    <name evidence="1" type="ORF">BCIN_01g05000</name>
</gene>
<dbReference type="GeneID" id="5428867"/>
<dbReference type="AlphaFoldDB" id="A0A384J5G3"/>
<keyword evidence="2" id="KW-1185">Reference proteome</keyword>
<protein>
    <submittedName>
        <fullName evidence="1">Uncharacterized protein</fullName>
    </submittedName>
</protein>
<dbReference type="RefSeq" id="XP_001548348.1">
    <property type="nucleotide sequence ID" value="XM_001548298.2"/>
</dbReference>
<accession>A0A384J5G3</accession>
<organism evidence="1 2">
    <name type="scientific">Botryotinia fuckeliana (strain B05.10)</name>
    <name type="common">Noble rot fungus</name>
    <name type="synonym">Botrytis cinerea</name>
    <dbReference type="NCBI Taxonomy" id="332648"/>
    <lineage>
        <taxon>Eukaryota</taxon>
        <taxon>Fungi</taxon>
        <taxon>Dikarya</taxon>
        <taxon>Ascomycota</taxon>
        <taxon>Pezizomycotina</taxon>
        <taxon>Leotiomycetes</taxon>
        <taxon>Helotiales</taxon>
        <taxon>Sclerotiniaceae</taxon>
        <taxon>Botrytis</taxon>
    </lineage>
</organism>
<dbReference type="OMA" id="THNAHEY"/>
<evidence type="ECO:0000313" key="2">
    <source>
        <dbReference type="Proteomes" id="UP000001798"/>
    </source>
</evidence>